<feature type="binding site" evidence="11">
    <location>
        <position position="50"/>
    </location>
    <ligand>
        <name>UMP</name>
        <dbReference type="ChEBI" id="CHEBI:57865"/>
    </ligand>
</feature>
<evidence type="ECO:0000313" key="13">
    <source>
        <dbReference type="EMBL" id="OGD79424.1"/>
    </source>
</evidence>
<evidence type="ECO:0000256" key="9">
    <source>
        <dbReference type="ARBA" id="ARBA00022975"/>
    </source>
</evidence>
<comment type="subcellular location">
    <subcellularLocation>
        <location evidence="1 11">Cytoplasm</location>
    </subcellularLocation>
</comment>
<comment type="subunit">
    <text evidence="11">Homohexamer.</text>
</comment>
<protein>
    <recommendedName>
        <fullName evidence="11">Uridylate kinase</fullName>
        <shortName evidence="11">UK</shortName>
        <ecNumber evidence="11">2.7.4.22</ecNumber>
    </recommendedName>
    <alternativeName>
        <fullName evidence="11">Uridine monophosphate kinase</fullName>
        <shortName evidence="11">UMP kinase</shortName>
        <shortName evidence="11">UMPK</shortName>
    </alternativeName>
</protein>
<dbReference type="GO" id="GO:0044210">
    <property type="term" value="P:'de novo' CTP biosynthetic process"/>
    <property type="evidence" value="ECO:0007669"/>
    <property type="project" value="UniProtKB-UniRule"/>
</dbReference>
<dbReference type="Pfam" id="PF00696">
    <property type="entry name" value="AA_kinase"/>
    <property type="match status" value="1"/>
</dbReference>
<evidence type="ECO:0000313" key="14">
    <source>
        <dbReference type="Proteomes" id="UP000176682"/>
    </source>
</evidence>
<comment type="similarity">
    <text evidence="3 11">Belongs to the UMP kinase family.</text>
</comment>
<evidence type="ECO:0000256" key="10">
    <source>
        <dbReference type="ARBA" id="ARBA00047767"/>
    </source>
</evidence>
<comment type="catalytic activity">
    <reaction evidence="10 11">
        <text>UMP + ATP = UDP + ADP</text>
        <dbReference type="Rhea" id="RHEA:24400"/>
        <dbReference type="ChEBI" id="CHEBI:30616"/>
        <dbReference type="ChEBI" id="CHEBI:57865"/>
        <dbReference type="ChEBI" id="CHEBI:58223"/>
        <dbReference type="ChEBI" id="CHEBI:456216"/>
        <dbReference type="EC" id="2.7.4.22"/>
    </reaction>
</comment>
<evidence type="ECO:0000256" key="5">
    <source>
        <dbReference type="ARBA" id="ARBA00022679"/>
    </source>
</evidence>
<sequence length="235" mass="25483">MYQRVILKLSGELFASPEEPVSLTRAMMLGTYIHNAIQATKCQMGIVVGGGNIIRGRNAQNSGVDRAIADYMGMTATAINGLALREALSRYDYDVRLTNALTMPHISEQFSHMKVAHHFEAGRIVIFAGGLGRPFHSTDSAAAQAAAEFRADIILKASTVNGVYNRDPKKDASAVRYAHLTYQEAIIANLGVMDQEAFAACRNNDLTLLVFHADDLLRLSDIIAGDVSLGTLITN</sequence>
<evidence type="ECO:0000256" key="8">
    <source>
        <dbReference type="ARBA" id="ARBA00022840"/>
    </source>
</evidence>
<organism evidence="13 14">
    <name type="scientific">Candidatus Collierbacteria bacterium RIFOXYB1_FULL_49_13</name>
    <dbReference type="NCBI Taxonomy" id="1817728"/>
    <lineage>
        <taxon>Bacteria</taxon>
        <taxon>Candidatus Collieribacteriota</taxon>
    </lineage>
</organism>
<name>A0A1F5FIR0_9BACT</name>
<dbReference type="InterPro" id="IPR015963">
    <property type="entry name" value="Uridylate_kinase_bac"/>
</dbReference>
<evidence type="ECO:0000259" key="12">
    <source>
        <dbReference type="Pfam" id="PF00696"/>
    </source>
</evidence>
<feature type="domain" description="Aspartate/glutamate/uridylate kinase" evidence="12">
    <location>
        <begin position="4"/>
        <end position="211"/>
    </location>
</feature>
<dbReference type="UniPathway" id="UPA00159">
    <property type="reaction ID" value="UER00275"/>
</dbReference>
<comment type="caution">
    <text evidence="13">The sequence shown here is derived from an EMBL/GenBank/DDBJ whole genome shotgun (WGS) entry which is preliminary data.</text>
</comment>
<feature type="binding site" evidence="11">
    <location>
        <position position="167"/>
    </location>
    <ligand>
        <name>ATP</name>
        <dbReference type="ChEBI" id="CHEBI:30616"/>
    </ligand>
</feature>
<keyword evidence="7 11" id="KW-0418">Kinase</keyword>
<dbReference type="PANTHER" id="PTHR42833">
    <property type="entry name" value="URIDYLATE KINASE"/>
    <property type="match status" value="1"/>
</dbReference>
<keyword evidence="9 11" id="KW-0665">Pyrimidine biosynthesis</keyword>
<feature type="binding site" evidence="11">
    <location>
        <position position="70"/>
    </location>
    <ligand>
        <name>UMP</name>
        <dbReference type="ChEBI" id="CHEBI:57865"/>
    </ligand>
</feature>
<feature type="binding site" evidence="11">
    <location>
        <begin position="8"/>
        <end position="11"/>
    </location>
    <ligand>
        <name>ATP</name>
        <dbReference type="ChEBI" id="CHEBI:30616"/>
    </ligand>
</feature>
<comment type="caution">
    <text evidence="11">Lacks conserved residue(s) required for the propagation of feature annotation.</text>
</comment>
<keyword evidence="8 11" id="KW-0067">ATP-binding</keyword>
<dbReference type="InterPro" id="IPR001048">
    <property type="entry name" value="Asp/Glu/Uridylate_kinase"/>
</dbReference>
<comment type="activity regulation">
    <text evidence="11">Inhibited by UTP.</text>
</comment>
<feature type="binding site" evidence="11">
    <location>
        <position position="55"/>
    </location>
    <ligand>
        <name>ATP</name>
        <dbReference type="ChEBI" id="CHEBI:30616"/>
    </ligand>
</feature>
<dbReference type="GO" id="GO:0005737">
    <property type="term" value="C:cytoplasm"/>
    <property type="evidence" value="ECO:0007669"/>
    <property type="project" value="UniProtKB-SubCell"/>
</dbReference>
<dbReference type="SUPFAM" id="SSF53633">
    <property type="entry name" value="Carbamate kinase-like"/>
    <property type="match status" value="1"/>
</dbReference>
<dbReference type="EMBL" id="MFAM01000021">
    <property type="protein sequence ID" value="OGD79424.1"/>
    <property type="molecule type" value="Genomic_DNA"/>
</dbReference>
<evidence type="ECO:0000256" key="4">
    <source>
        <dbReference type="ARBA" id="ARBA00022490"/>
    </source>
</evidence>
<evidence type="ECO:0000256" key="6">
    <source>
        <dbReference type="ARBA" id="ARBA00022741"/>
    </source>
</evidence>
<dbReference type="InterPro" id="IPR011817">
    <property type="entry name" value="Uridylate_kinase"/>
</dbReference>
<feature type="binding site" evidence="11">
    <location>
        <position position="51"/>
    </location>
    <ligand>
        <name>ATP</name>
        <dbReference type="ChEBI" id="CHEBI:30616"/>
    </ligand>
</feature>
<dbReference type="EC" id="2.7.4.22" evidence="11"/>
<keyword evidence="5 11" id="KW-0808">Transferase</keyword>
<dbReference type="Proteomes" id="UP000176682">
    <property type="component" value="Unassembled WGS sequence"/>
</dbReference>
<reference evidence="13 14" key="1">
    <citation type="journal article" date="2016" name="Nat. Commun.">
        <title>Thousands of microbial genomes shed light on interconnected biogeochemical processes in an aquifer system.</title>
        <authorList>
            <person name="Anantharaman K."/>
            <person name="Brown C.T."/>
            <person name="Hug L.A."/>
            <person name="Sharon I."/>
            <person name="Castelle C.J."/>
            <person name="Probst A.J."/>
            <person name="Thomas B.C."/>
            <person name="Singh A."/>
            <person name="Wilkins M.J."/>
            <person name="Karaoz U."/>
            <person name="Brodie E.L."/>
            <person name="Williams K.H."/>
            <person name="Hubbard S.S."/>
            <person name="Banfield J.F."/>
        </authorList>
    </citation>
    <scope>NUCLEOTIDE SEQUENCE [LARGE SCALE GENOMIC DNA]</scope>
</reference>
<keyword evidence="4 11" id="KW-0963">Cytoplasm</keyword>
<proteinExistence type="inferred from homology"/>
<dbReference type="Gene3D" id="3.40.1160.10">
    <property type="entry name" value="Acetylglutamate kinase-like"/>
    <property type="match status" value="1"/>
</dbReference>
<dbReference type="AlphaFoldDB" id="A0A1F5FIR0"/>
<dbReference type="InterPro" id="IPR036393">
    <property type="entry name" value="AceGlu_kinase-like_sf"/>
</dbReference>
<dbReference type="GO" id="GO:0006225">
    <property type="term" value="P:UDP biosynthetic process"/>
    <property type="evidence" value="ECO:0007669"/>
    <property type="project" value="TreeGrafter"/>
</dbReference>
<dbReference type="PIRSF" id="PIRSF005650">
    <property type="entry name" value="Uridylate_kin"/>
    <property type="match status" value="1"/>
</dbReference>
<dbReference type="GO" id="GO:0033862">
    <property type="term" value="F:UMP kinase activity"/>
    <property type="evidence" value="ECO:0007669"/>
    <property type="project" value="UniProtKB-EC"/>
</dbReference>
<feature type="binding site" evidence="11">
    <location>
        <position position="164"/>
    </location>
    <ligand>
        <name>ATP</name>
        <dbReference type="ChEBI" id="CHEBI:30616"/>
    </ligand>
</feature>
<dbReference type="GO" id="GO:0005524">
    <property type="term" value="F:ATP binding"/>
    <property type="evidence" value="ECO:0007669"/>
    <property type="project" value="UniProtKB-KW"/>
</dbReference>
<dbReference type="PANTHER" id="PTHR42833:SF4">
    <property type="entry name" value="URIDYLATE KINASE PUMPKIN, CHLOROPLASTIC"/>
    <property type="match status" value="1"/>
</dbReference>
<feature type="binding site" evidence="11">
    <location>
        <begin position="131"/>
        <end position="138"/>
    </location>
    <ligand>
        <name>UMP</name>
        <dbReference type="ChEBI" id="CHEBI:57865"/>
    </ligand>
</feature>
<evidence type="ECO:0000256" key="2">
    <source>
        <dbReference type="ARBA" id="ARBA00004791"/>
    </source>
</evidence>
<keyword evidence="6 11" id="KW-0547">Nucleotide-binding</keyword>
<accession>A0A1F5FIR0</accession>
<comment type="function">
    <text evidence="11">Catalyzes the reversible phosphorylation of UMP to UDP.</text>
</comment>
<comment type="pathway">
    <text evidence="2 11">Pyrimidine metabolism; CTP biosynthesis via de novo pathway; UDP from UMP (UMPK route): step 1/1.</text>
</comment>
<evidence type="ECO:0000256" key="7">
    <source>
        <dbReference type="ARBA" id="ARBA00022777"/>
    </source>
</evidence>
<evidence type="ECO:0000256" key="3">
    <source>
        <dbReference type="ARBA" id="ARBA00007614"/>
    </source>
</evidence>
<dbReference type="HAMAP" id="MF_01220_B">
    <property type="entry name" value="PyrH_B"/>
    <property type="match status" value="1"/>
</dbReference>
<gene>
    <name evidence="11" type="primary">pyrH</name>
    <name evidence="13" type="ORF">A2368_02240</name>
</gene>
<evidence type="ECO:0000256" key="11">
    <source>
        <dbReference type="HAMAP-Rule" id="MF_01220"/>
    </source>
</evidence>
<evidence type="ECO:0000256" key="1">
    <source>
        <dbReference type="ARBA" id="ARBA00004496"/>
    </source>
</evidence>